<reference evidence="6" key="1">
    <citation type="submission" date="2015-09" db="EMBL/GenBank/DDBJ databases">
        <authorList>
            <person name="Fill T.P."/>
            <person name="Baretta J.F."/>
            <person name="de Almeida L.G."/>
            <person name="Rocha M."/>
            <person name="de Souza D.H."/>
            <person name="Malavazi I."/>
            <person name="Cerdeira L.T."/>
            <person name="Hong H."/>
            <person name="Samborskyy M."/>
            <person name="de Vasconcelos A.T."/>
            <person name="Leadlay P."/>
            <person name="Rodrigues-Filho E."/>
        </authorList>
    </citation>
    <scope>NUCLEOTIDE SEQUENCE [LARGE SCALE GENOMIC DNA]</scope>
    <source>
        <strain evidence="6">LaBioMMi 136</strain>
    </source>
</reference>
<dbReference type="InterPro" id="IPR020845">
    <property type="entry name" value="AMP-binding_CS"/>
</dbReference>
<name>A0A1S9S0K6_PENBI</name>
<comment type="similarity">
    <text evidence="1">Belongs to the ATP-dependent AMP-binding enzyme family.</text>
</comment>
<keyword evidence="2 5" id="KW-0436">Ligase</keyword>
<evidence type="ECO:0000313" key="5">
    <source>
        <dbReference type="EMBL" id="OOQ91324.1"/>
    </source>
</evidence>
<dbReference type="Pfam" id="PF13193">
    <property type="entry name" value="AMP-binding_C"/>
    <property type="match status" value="1"/>
</dbReference>
<comment type="caution">
    <text evidence="5">The sequence shown here is derived from an EMBL/GenBank/DDBJ whole genome shotgun (WGS) entry which is preliminary data.</text>
</comment>
<dbReference type="PANTHER" id="PTHR24096:SF149">
    <property type="entry name" value="AMP-BINDING DOMAIN-CONTAINING PROTEIN-RELATED"/>
    <property type="match status" value="1"/>
</dbReference>
<dbReference type="SUPFAM" id="SSF56801">
    <property type="entry name" value="Acetyl-CoA synthetase-like"/>
    <property type="match status" value="1"/>
</dbReference>
<evidence type="ECO:0000259" key="3">
    <source>
        <dbReference type="Pfam" id="PF00501"/>
    </source>
</evidence>
<dbReference type="Gene3D" id="3.40.50.12780">
    <property type="entry name" value="N-terminal domain of ligase-like"/>
    <property type="match status" value="1"/>
</dbReference>
<dbReference type="GO" id="GO:0016405">
    <property type="term" value="F:CoA-ligase activity"/>
    <property type="evidence" value="ECO:0007669"/>
    <property type="project" value="TreeGrafter"/>
</dbReference>
<dbReference type="Gene3D" id="3.30.300.30">
    <property type="match status" value="1"/>
</dbReference>
<evidence type="ECO:0000259" key="4">
    <source>
        <dbReference type="Pfam" id="PF13193"/>
    </source>
</evidence>
<evidence type="ECO:0000256" key="2">
    <source>
        <dbReference type="ARBA" id="ARBA00022598"/>
    </source>
</evidence>
<dbReference type="AlphaFoldDB" id="A0A1S9S0K6"/>
<dbReference type="Proteomes" id="UP000190744">
    <property type="component" value="Unassembled WGS sequence"/>
</dbReference>
<evidence type="ECO:0000313" key="6">
    <source>
        <dbReference type="Proteomes" id="UP000190744"/>
    </source>
</evidence>
<dbReference type="Gene3D" id="3.40.50.980">
    <property type="match status" value="2"/>
</dbReference>
<feature type="domain" description="AMP-binding enzyme C-terminal" evidence="4">
    <location>
        <begin position="473"/>
        <end position="553"/>
    </location>
</feature>
<dbReference type="InterPro" id="IPR045851">
    <property type="entry name" value="AMP-bd_C_sf"/>
</dbReference>
<organism evidence="5 6">
    <name type="scientific">Penicillium brasilianum</name>
    <dbReference type="NCBI Taxonomy" id="104259"/>
    <lineage>
        <taxon>Eukaryota</taxon>
        <taxon>Fungi</taxon>
        <taxon>Dikarya</taxon>
        <taxon>Ascomycota</taxon>
        <taxon>Pezizomycotina</taxon>
        <taxon>Eurotiomycetes</taxon>
        <taxon>Eurotiomycetidae</taxon>
        <taxon>Eurotiales</taxon>
        <taxon>Aspergillaceae</taxon>
        <taxon>Penicillium</taxon>
    </lineage>
</organism>
<dbReference type="EMBL" id="LJBN01000007">
    <property type="protein sequence ID" value="OOQ91324.1"/>
    <property type="molecule type" value="Genomic_DNA"/>
</dbReference>
<dbReference type="InterPro" id="IPR042099">
    <property type="entry name" value="ANL_N_sf"/>
</dbReference>
<accession>A0A1S9S0K6</accession>
<dbReference type="Pfam" id="PF00501">
    <property type="entry name" value="AMP-binding"/>
    <property type="match status" value="1"/>
</dbReference>
<dbReference type="PROSITE" id="PS00455">
    <property type="entry name" value="AMP_BINDING"/>
    <property type="match status" value="1"/>
</dbReference>
<protein>
    <submittedName>
        <fullName evidence="5">4-coumarate-CoA ligase</fullName>
    </submittedName>
</protein>
<dbReference type="InterPro" id="IPR025110">
    <property type="entry name" value="AMP-bd_C"/>
</dbReference>
<proteinExistence type="inferred from homology"/>
<feature type="domain" description="AMP-dependent synthetase/ligase" evidence="3">
    <location>
        <begin position="30"/>
        <end position="421"/>
    </location>
</feature>
<gene>
    <name evidence="5" type="ORF">PEBR_00268</name>
</gene>
<sequence length="571" mass="61723">MVYTAEALECPKGTTLPGLLLKLNVNNVADDRPAMIDGISGETVYTYSSLRAAVRRVANYLRTEVKLTHGTVVGILATNSSDFPILVHGILAAGGVVSAFNPLYQGQEIAHYLHIAKPGVMLVDSSLTGILTDGLALAKLDYTPDLYALSSDTSQGQPWKSFDFGRIISTTPGSLGTPEPHPGLTTGDLAFICFSSGTTGPMKGVYLTHGNIVANIFQHRQRLPEIFENSETVAALVTPFFHILGLGVFVCQYVCQGVPIVVFPKFDIQSLLDAIPRDRSESLTIFTALIWHTHALIGDVILVTHINIVPPIALRLLQATATSTIDFSSLKCLINAAAPLKEVVSGGLSQRMGCSITQWYGMTEASPSVISQREDEVGVTGTVGKLLPGMSMKIVDSEGKEREPKQSGQLLIQGPNLTPGYVGILAAESDAAFIDGYFKTGDIGYINEKGYVFLVGRSKELIKVKGHQVAPAELESILLTHPRVRDAAVKGVYVSDHETEYPVAYVAIDPLLPDSRHLEADIEVFVNKQVAKYKWLRGGVHIIPAIPRNASGKILRHQLPEPAKGKRETRL</sequence>
<dbReference type="PANTHER" id="PTHR24096">
    <property type="entry name" value="LONG-CHAIN-FATTY-ACID--COA LIGASE"/>
    <property type="match status" value="1"/>
</dbReference>
<dbReference type="InterPro" id="IPR000873">
    <property type="entry name" value="AMP-dep_synth/lig_dom"/>
</dbReference>
<evidence type="ECO:0000256" key="1">
    <source>
        <dbReference type="ARBA" id="ARBA00006432"/>
    </source>
</evidence>